<evidence type="ECO:0000259" key="2">
    <source>
        <dbReference type="Pfam" id="PF09917"/>
    </source>
</evidence>
<dbReference type="PANTHER" id="PTHR36919:SF3">
    <property type="entry name" value="BLL5882 PROTEIN"/>
    <property type="match status" value="1"/>
</dbReference>
<accession>A0A3S3T9C9</accession>
<dbReference type="Pfam" id="PF09917">
    <property type="entry name" value="DUF2147"/>
    <property type="match status" value="1"/>
</dbReference>
<evidence type="ECO:0000313" key="4">
    <source>
        <dbReference type="Proteomes" id="UP000288587"/>
    </source>
</evidence>
<protein>
    <submittedName>
        <fullName evidence="3">DUF2147 domain-containing protein</fullName>
    </submittedName>
</protein>
<gene>
    <name evidence="3" type="ORF">EOD73_09565</name>
</gene>
<evidence type="ECO:0000313" key="3">
    <source>
        <dbReference type="EMBL" id="RVT86268.1"/>
    </source>
</evidence>
<feature type="signal peptide" evidence="1">
    <location>
        <begin position="1"/>
        <end position="19"/>
    </location>
</feature>
<reference evidence="3 4" key="1">
    <citation type="submission" date="2019-01" db="EMBL/GenBank/DDBJ databases">
        <authorList>
            <person name="Chen W.-M."/>
        </authorList>
    </citation>
    <scope>NUCLEOTIDE SEQUENCE [LARGE SCALE GENOMIC DNA]</scope>
    <source>
        <strain evidence="3 4">CCP-18</strain>
    </source>
</reference>
<dbReference type="OrthoDB" id="9814399at2"/>
<dbReference type="InterPro" id="IPR019223">
    <property type="entry name" value="DUF2147"/>
</dbReference>
<feature type="chain" id="PRO_5018599595" evidence="1">
    <location>
        <begin position="20"/>
        <end position="144"/>
    </location>
</feature>
<dbReference type="Proteomes" id="UP000288587">
    <property type="component" value="Unassembled WGS sequence"/>
</dbReference>
<evidence type="ECO:0000256" key="1">
    <source>
        <dbReference type="SAM" id="SignalP"/>
    </source>
</evidence>
<sequence length="144" mass="15917">MKSLIAAAVLGWVATVAQAQMVPTGLWRTIDDETKQPKALVRISESGGVVTGKIEKLFDAAKQDSVCDLCTDDRKNQKVVGLTIIRNVKQDSDDKGLWGGGEILDAAKGKTYKTRLKPVEGGKKMEVRGYIGFFYRTQVWERVE</sequence>
<keyword evidence="4" id="KW-1185">Reference proteome</keyword>
<dbReference type="AlphaFoldDB" id="A0A3S3T9C9"/>
<dbReference type="EMBL" id="SACM01000002">
    <property type="protein sequence ID" value="RVT86268.1"/>
    <property type="molecule type" value="Genomic_DNA"/>
</dbReference>
<keyword evidence="1" id="KW-0732">Signal</keyword>
<dbReference type="RefSeq" id="WP_127682764.1">
    <property type="nucleotide sequence ID" value="NZ_SACM01000002.1"/>
</dbReference>
<proteinExistence type="predicted"/>
<organism evidence="3 4">
    <name type="scientific">Inhella crocodyli</name>
    <dbReference type="NCBI Taxonomy" id="2499851"/>
    <lineage>
        <taxon>Bacteria</taxon>
        <taxon>Pseudomonadati</taxon>
        <taxon>Pseudomonadota</taxon>
        <taxon>Betaproteobacteria</taxon>
        <taxon>Burkholderiales</taxon>
        <taxon>Sphaerotilaceae</taxon>
        <taxon>Inhella</taxon>
    </lineage>
</organism>
<dbReference type="Gene3D" id="2.40.128.520">
    <property type="match status" value="1"/>
</dbReference>
<name>A0A3S3T9C9_9BURK</name>
<comment type="caution">
    <text evidence="3">The sequence shown here is derived from an EMBL/GenBank/DDBJ whole genome shotgun (WGS) entry which is preliminary data.</text>
</comment>
<dbReference type="PANTHER" id="PTHR36919">
    <property type="entry name" value="BLR1215 PROTEIN"/>
    <property type="match status" value="1"/>
</dbReference>
<feature type="domain" description="DUF2147" evidence="2">
    <location>
        <begin position="25"/>
        <end position="142"/>
    </location>
</feature>